<dbReference type="PANTHER" id="PTHR47235">
    <property type="entry name" value="BLR6548 PROTEIN"/>
    <property type="match status" value="1"/>
</dbReference>
<evidence type="ECO:0000259" key="3">
    <source>
        <dbReference type="Pfam" id="PF13458"/>
    </source>
</evidence>
<dbReference type="EMBL" id="CP022521">
    <property type="protein sequence ID" value="ASO20192.1"/>
    <property type="molecule type" value="Genomic_DNA"/>
</dbReference>
<comment type="similarity">
    <text evidence="1">Belongs to the leucine-binding protein family.</text>
</comment>
<keyword evidence="5" id="KW-1185">Reference proteome</keyword>
<evidence type="ECO:0000313" key="5">
    <source>
        <dbReference type="Proteomes" id="UP000204221"/>
    </source>
</evidence>
<dbReference type="OrthoDB" id="7337537at2"/>
<organism evidence="4 5">
    <name type="scientific">Actinoalloteichus hoggarensis</name>
    <dbReference type="NCBI Taxonomy" id="1470176"/>
    <lineage>
        <taxon>Bacteria</taxon>
        <taxon>Bacillati</taxon>
        <taxon>Actinomycetota</taxon>
        <taxon>Actinomycetes</taxon>
        <taxon>Pseudonocardiales</taxon>
        <taxon>Pseudonocardiaceae</taxon>
        <taxon>Actinoalloteichus</taxon>
    </lineage>
</organism>
<dbReference type="PROSITE" id="PS51257">
    <property type="entry name" value="PROKAR_LIPOPROTEIN"/>
    <property type="match status" value="1"/>
</dbReference>
<dbReference type="InterPro" id="IPR028081">
    <property type="entry name" value="Leu-bd"/>
</dbReference>
<reference evidence="4 5" key="1">
    <citation type="submission" date="2017-07" db="EMBL/GenBank/DDBJ databases">
        <title>Complete genome sequence of Actinoalloteichus hoggarensis DSM 45943, type strain of Actinoalloteichus hoggarensis.</title>
        <authorList>
            <person name="Ruckert C."/>
            <person name="Nouioui I."/>
            <person name="Willmese J."/>
            <person name="van Wezel G."/>
            <person name="Klenk H.-P."/>
            <person name="Kalinowski J."/>
            <person name="Zotchev S.B."/>
        </authorList>
    </citation>
    <scope>NUCLEOTIDE SEQUENCE [LARGE SCALE GENOMIC DNA]</scope>
    <source>
        <strain evidence="4 5">DSM 45943</strain>
    </source>
</reference>
<dbReference type="KEGG" id="ahg:AHOG_12745"/>
<dbReference type="InterPro" id="IPR028082">
    <property type="entry name" value="Peripla_BP_I"/>
</dbReference>
<dbReference type="AlphaFoldDB" id="A0A221W2Z3"/>
<evidence type="ECO:0000313" key="4">
    <source>
        <dbReference type="EMBL" id="ASO20192.1"/>
    </source>
</evidence>
<evidence type="ECO:0000256" key="2">
    <source>
        <dbReference type="ARBA" id="ARBA00022729"/>
    </source>
</evidence>
<feature type="domain" description="Leucine-binding protein" evidence="3">
    <location>
        <begin position="48"/>
        <end position="389"/>
    </location>
</feature>
<name>A0A221W2Z3_9PSEU</name>
<proteinExistence type="inferred from homology"/>
<protein>
    <recommendedName>
        <fullName evidence="3">Leucine-binding protein domain-containing protein</fullName>
    </recommendedName>
</protein>
<dbReference type="SUPFAM" id="SSF53822">
    <property type="entry name" value="Periplasmic binding protein-like I"/>
    <property type="match status" value="1"/>
</dbReference>
<dbReference type="Proteomes" id="UP000204221">
    <property type="component" value="Chromosome"/>
</dbReference>
<evidence type="ECO:0000256" key="1">
    <source>
        <dbReference type="ARBA" id="ARBA00010062"/>
    </source>
</evidence>
<sequence length="419" mass="43255">MRPLAPRRTTALLAGLGLLLTAACSTAGEGTDRTEPGLTSGPGITETTISLGALTDLTGPYAALSTSVVNAQQLAVDQINADGGICGRTLEIIVRDHGYDVQQALGAYTEIAPSVAAMPQLLGSPMLAALLDDLAADEMLTFPQSWDSTLLGRPEIQIPGNTYDVDMINAVDYLSRNSLVADGDVIGHVVFENEYGANALRGSTFAAERAGLRVVEQRIMPTDQDMSAQVAALRDADVTAVLFSAGPAQTASFVGVASAGGWDVPVIGSTPAYASQLLETAAAPALEEMFVMVSGAPAASSDLPGVRALVESYQTAYPDESIDGGVLSGHGVIEFLAEALRIACDQGDLSRAGIVAAHRTQGLVEGDLGMAMDFSDPDLPPSVDSYLLRPQVGADGGLVEIETASRAPAVADYTFPTSG</sequence>
<accession>A0A221W2Z3</accession>
<keyword evidence="2" id="KW-0732">Signal</keyword>
<dbReference type="RefSeq" id="WP_093941561.1">
    <property type="nucleotide sequence ID" value="NZ_CP022521.1"/>
</dbReference>
<dbReference type="Pfam" id="PF13458">
    <property type="entry name" value="Peripla_BP_6"/>
    <property type="match status" value="1"/>
</dbReference>
<dbReference type="Gene3D" id="3.40.50.2300">
    <property type="match status" value="2"/>
</dbReference>
<gene>
    <name evidence="4" type="ORF">AHOG_12745</name>
</gene>
<dbReference type="PANTHER" id="PTHR47235:SF1">
    <property type="entry name" value="BLR6548 PROTEIN"/>
    <property type="match status" value="1"/>
</dbReference>